<gene>
    <name evidence="1" type="ORF">EV702DRAFT_1275094</name>
</gene>
<sequence>MQRSLLLNALASMVVLAVAYPIIIVINIQYHVAVAKREDEARGVYFPISYDDDKKRCKTKLLGSTSRLATTTTRSAATEDEALGVYFPISYDDDKKRCNRGRGSWGLLPD</sequence>
<accession>A0A9P7A6W2</accession>
<evidence type="ECO:0000313" key="1">
    <source>
        <dbReference type="EMBL" id="KAG1782561.1"/>
    </source>
</evidence>
<dbReference type="OrthoDB" id="2687920at2759"/>
<evidence type="ECO:0000313" key="2">
    <source>
        <dbReference type="Proteomes" id="UP000714275"/>
    </source>
</evidence>
<reference evidence="1" key="1">
    <citation type="journal article" date="2020" name="New Phytol.">
        <title>Comparative genomics reveals dynamic genome evolution in host specialist ectomycorrhizal fungi.</title>
        <authorList>
            <person name="Lofgren L.A."/>
            <person name="Nguyen N.H."/>
            <person name="Vilgalys R."/>
            <person name="Ruytinx J."/>
            <person name="Liao H.L."/>
            <person name="Branco S."/>
            <person name="Kuo A."/>
            <person name="LaButti K."/>
            <person name="Lipzen A."/>
            <person name="Andreopoulos W."/>
            <person name="Pangilinan J."/>
            <person name="Riley R."/>
            <person name="Hundley H."/>
            <person name="Na H."/>
            <person name="Barry K."/>
            <person name="Grigoriev I.V."/>
            <person name="Stajich J.E."/>
            <person name="Kennedy P.G."/>
        </authorList>
    </citation>
    <scope>NUCLEOTIDE SEQUENCE</scope>
    <source>
        <strain evidence="1">DOB743</strain>
    </source>
</reference>
<organism evidence="1 2">
    <name type="scientific">Suillus placidus</name>
    <dbReference type="NCBI Taxonomy" id="48579"/>
    <lineage>
        <taxon>Eukaryota</taxon>
        <taxon>Fungi</taxon>
        <taxon>Dikarya</taxon>
        <taxon>Basidiomycota</taxon>
        <taxon>Agaricomycotina</taxon>
        <taxon>Agaricomycetes</taxon>
        <taxon>Agaricomycetidae</taxon>
        <taxon>Boletales</taxon>
        <taxon>Suillineae</taxon>
        <taxon>Suillaceae</taxon>
        <taxon>Suillus</taxon>
    </lineage>
</organism>
<dbReference type="AlphaFoldDB" id="A0A9P7A6W2"/>
<protein>
    <submittedName>
        <fullName evidence="1">Uncharacterized protein</fullName>
    </submittedName>
</protein>
<keyword evidence="2" id="KW-1185">Reference proteome</keyword>
<comment type="caution">
    <text evidence="1">The sequence shown here is derived from an EMBL/GenBank/DDBJ whole genome shotgun (WGS) entry which is preliminary data.</text>
</comment>
<dbReference type="EMBL" id="JABBWD010000003">
    <property type="protein sequence ID" value="KAG1782561.1"/>
    <property type="molecule type" value="Genomic_DNA"/>
</dbReference>
<proteinExistence type="predicted"/>
<name>A0A9P7A6W2_9AGAM</name>
<dbReference type="Proteomes" id="UP000714275">
    <property type="component" value="Unassembled WGS sequence"/>
</dbReference>